<dbReference type="Proteomes" id="UP001152173">
    <property type="component" value="Unassembled WGS sequence"/>
</dbReference>
<reference evidence="2" key="1">
    <citation type="submission" date="2022-05" db="EMBL/GenBank/DDBJ databases">
        <authorList>
            <person name="Colautti A."/>
            <person name="Iacumin L."/>
        </authorList>
    </citation>
    <scope>NUCLEOTIDE SEQUENCE</scope>
    <source>
        <strain evidence="2">SK 55</strain>
    </source>
</reference>
<keyword evidence="1" id="KW-0812">Transmembrane</keyword>
<feature type="transmembrane region" description="Helical" evidence="1">
    <location>
        <begin position="7"/>
        <end position="31"/>
    </location>
</feature>
<keyword evidence="1" id="KW-0472">Membrane</keyword>
<accession>A0A9X3RFE5</accession>
<organism evidence="2 3">
    <name type="scientific">Paenisporosarcina quisquiliarum</name>
    <dbReference type="NCBI Taxonomy" id="365346"/>
    <lineage>
        <taxon>Bacteria</taxon>
        <taxon>Bacillati</taxon>
        <taxon>Bacillota</taxon>
        <taxon>Bacilli</taxon>
        <taxon>Bacillales</taxon>
        <taxon>Caryophanaceae</taxon>
        <taxon>Paenisporosarcina</taxon>
    </lineage>
</organism>
<gene>
    <name evidence="2" type="ORF">M9R32_15550</name>
</gene>
<dbReference type="EMBL" id="JAMKBJ010000020">
    <property type="protein sequence ID" value="MCZ8538592.1"/>
    <property type="molecule type" value="Genomic_DNA"/>
</dbReference>
<feature type="transmembrane region" description="Helical" evidence="1">
    <location>
        <begin position="43"/>
        <end position="67"/>
    </location>
</feature>
<evidence type="ECO:0000256" key="1">
    <source>
        <dbReference type="SAM" id="Phobius"/>
    </source>
</evidence>
<evidence type="ECO:0000313" key="2">
    <source>
        <dbReference type="EMBL" id="MCZ8538592.1"/>
    </source>
</evidence>
<dbReference type="RefSeq" id="WP_269927657.1">
    <property type="nucleotide sequence ID" value="NZ_JAMKBJ010000020.1"/>
</dbReference>
<evidence type="ECO:0000313" key="3">
    <source>
        <dbReference type="Proteomes" id="UP001152173"/>
    </source>
</evidence>
<sequence length="182" mass="21289">MDYERKSLYWIFALLLLIIAPIVILITPMIVSLTISDSRDKIVFIPLSTSMVMYALAFLVVIVLFCVMYFSRSVLFNSITGIIVFIGFIFMFSQGVQNYVYLHQDYIEYNPVWGSNALYNWGELASVSHEMYDEDLDRDEKYIFEFKDGYTFEFLVSGLVNAEVQSKIYQKLVQLDVPYKEY</sequence>
<dbReference type="AlphaFoldDB" id="A0A9X3RFE5"/>
<keyword evidence="1" id="KW-1133">Transmembrane helix</keyword>
<keyword evidence="3" id="KW-1185">Reference proteome</keyword>
<name>A0A9X3RFE5_9BACL</name>
<protein>
    <submittedName>
        <fullName evidence="2">Uncharacterized protein</fullName>
    </submittedName>
</protein>
<feature type="transmembrane region" description="Helical" evidence="1">
    <location>
        <begin position="74"/>
        <end position="92"/>
    </location>
</feature>
<comment type="caution">
    <text evidence="2">The sequence shown here is derived from an EMBL/GenBank/DDBJ whole genome shotgun (WGS) entry which is preliminary data.</text>
</comment>
<proteinExistence type="predicted"/>